<evidence type="ECO:0000313" key="5">
    <source>
        <dbReference type="EMBL" id="ONG50073.1"/>
    </source>
</evidence>
<evidence type="ECO:0000256" key="3">
    <source>
        <dbReference type="SAM" id="MobiDB-lite"/>
    </source>
</evidence>
<dbReference type="Pfam" id="PF08240">
    <property type="entry name" value="ADH_N"/>
    <property type="match status" value="1"/>
</dbReference>
<reference evidence="5 6" key="1">
    <citation type="submission" date="2016-10" db="EMBL/GenBank/DDBJ databases">
        <title>Draft Genome sequence of Roseomonas sp. strain M3.</title>
        <authorList>
            <person name="Subhash Y."/>
            <person name="Lee S."/>
        </authorList>
    </citation>
    <scope>NUCLEOTIDE SEQUENCE [LARGE SCALE GENOMIC DNA]</scope>
    <source>
        <strain evidence="5 6">M3</strain>
    </source>
</reference>
<dbReference type="EMBL" id="MLCO01000208">
    <property type="protein sequence ID" value="ONG50073.1"/>
    <property type="molecule type" value="Genomic_DNA"/>
</dbReference>
<dbReference type="InterPro" id="IPR020843">
    <property type="entry name" value="ER"/>
</dbReference>
<dbReference type="Pfam" id="PF00107">
    <property type="entry name" value="ADH_zinc_N"/>
    <property type="match status" value="1"/>
</dbReference>
<feature type="region of interest" description="Disordered" evidence="3">
    <location>
        <begin position="12"/>
        <end position="33"/>
    </location>
</feature>
<dbReference type="SUPFAM" id="SSF51735">
    <property type="entry name" value="NAD(P)-binding Rossmann-fold domains"/>
    <property type="match status" value="1"/>
</dbReference>
<dbReference type="InterPro" id="IPR013154">
    <property type="entry name" value="ADH-like_N"/>
</dbReference>
<feature type="domain" description="Enoyl reductase (ER)" evidence="4">
    <location>
        <begin position="17"/>
        <end position="331"/>
    </location>
</feature>
<comment type="caution">
    <text evidence="5">The sequence shown here is derived from an EMBL/GenBank/DDBJ whole genome shotgun (WGS) entry which is preliminary data.</text>
</comment>
<protein>
    <submittedName>
        <fullName evidence="5">NAD(P)H-quinone oxidoreductase</fullName>
    </submittedName>
</protein>
<dbReference type="CDD" id="cd05276">
    <property type="entry name" value="p53_inducible_oxidoreductase"/>
    <property type="match status" value="1"/>
</dbReference>
<dbReference type="Gene3D" id="3.90.180.10">
    <property type="entry name" value="Medium-chain alcohol dehydrogenases, catalytic domain"/>
    <property type="match status" value="1"/>
</dbReference>
<dbReference type="PANTHER" id="PTHR48106:SF8">
    <property type="entry name" value="OS02G0805600 PROTEIN"/>
    <property type="match status" value="1"/>
</dbReference>
<name>A0A1V2H0B4_9PROT</name>
<dbReference type="PANTHER" id="PTHR48106">
    <property type="entry name" value="QUINONE OXIDOREDUCTASE PIG3-RELATED"/>
    <property type="match status" value="1"/>
</dbReference>
<dbReference type="InterPro" id="IPR011032">
    <property type="entry name" value="GroES-like_sf"/>
</dbReference>
<dbReference type="InterPro" id="IPR013149">
    <property type="entry name" value="ADH-like_C"/>
</dbReference>
<evidence type="ECO:0000256" key="1">
    <source>
        <dbReference type="ARBA" id="ARBA00022857"/>
    </source>
</evidence>
<proteinExistence type="predicted"/>
<evidence type="ECO:0000259" key="4">
    <source>
        <dbReference type="SMART" id="SM00829"/>
    </source>
</evidence>
<dbReference type="SUPFAM" id="SSF50129">
    <property type="entry name" value="GroES-like"/>
    <property type="match status" value="1"/>
</dbReference>
<evidence type="ECO:0000256" key="2">
    <source>
        <dbReference type="ARBA" id="ARBA00023002"/>
    </source>
</evidence>
<accession>A0A1V2H0B4</accession>
<dbReference type="AlphaFoldDB" id="A0A1V2H0B4"/>
<dbReference type="Proteomes" id="UP000188879">
    <property type="component" value="Unassembled WGS sequence"/>
</dbReference>
<keyword evidence="6" id="KW-1185">Reference proteome</keyword>
<dbReference type="OrthoDB" id="9780520at2"/>
<gene>
    <name evidence="5" type="ORF">BKE38_19615</name>
</gene>
<sequence length="335" mass="35326">MTTLPQEMTYIAHGEGGGPEVLVPARGPVPSPKPDEVLIRVQATGVNRPDVQQRKGSYPPPPGASPILGLETAGEVVAVGDAVKRYKVGDKVCALTNGGAYAEYCTAPEAQTLPWPAGFDALQAAALPETFFTVWANAFGHGRLAAGDTLLVHGGTSGIGVTAIQLAKAFGATVYATAGSDEKCRAMLDLGADAAINYKTQDFAAEVKTLTEGRGVDVLLDMVGADYFQRNLRCMAKDGRLVIIAFLQGHEAEKVDLRPIMLKRLTVTGSTMRPRTTAEKGAIAAELEAKAWPLLAEGRCKPVIHSVFPLDQAAAAHALMESSTHIGKILLDLSK</sequence>
<dbReference type="SMART" id="SM00829">
    <property type="entry name" value="PKS_ER"/>
    <property type="match status" value="1"/>
</dbReference>
<evidence type="ECO:0000313" key="6">
    <source>
        <dbReference type="Proteomes" id="UP000188879"/>
    </source>
</evidence>
<dbReference type="NCBIfam" id="TIGR02824">
    <property type="entry name" value="quinone_pig3"/>
    <property type="match status" value="1"/>
</dbReference>
<dbReference type="Gene3D" id="3.40.50.720">
    <property type="entry name" value="NAD(P)-binding Rossmann-like Domain"/>
    <property type="match status" value="1"/>
</dbReference>
<dbReference type="GO" id="GO:0070402">
    <property type="term" value="F:NADPH binding"/>
    <property type="evidence" value="ECO:0007669"/>
    <property type="project" value="TreeGrafter"/>
</dbReference>
<organism evidence="5 6">
    <name type="scientific">Teichococcus deserti</name>
    <dbReference type="NCBI Taxonomy" id="1817963"/>
    <lineage>
        <taxon>Bacteria</taxon>
        <taxon>Pseudomonadati</taxon>
        <taxon>Pseudomonadota</taxon>
        <taxon>Alphaproteobacteria</taxon>
        <taxon>Acetobacterales</taxon>
        <taxon>Roseomonadaceae</taxon>
        <taxon>Roseomonas</taxon>
    </lineage>
</organism>
<keyword evidence="1" id="KW-0521">NADP</keyword>
<keyword evidence="2" id="KW-0560">Oxidoreductase</keyword>
<dbReference type="InterPro" id="IPR014189">
    <property type="entry name" value="Quinone_OxRdtase_PIG3"/>
</dbReference>
<dbReference type="RefSeq" id="WP_076958996.1">
    <property type="nucleotide sequence ID" value="NZ_MLCO01000208.1"/>
</dbReference>
<dbReference type="GO" id="GO:0016651">
    <property type="term" value="F:oxidoreductase activity, acting on NAD(P)H"/>
    <property type="evidence" value="ECO:0007669"/>
    <property type="project" value="TreeGrafter"/>
</dbReference>
<dbReference type="InterPro" id="IPR036291">
    <property type="entry name" value="NAD(P)-bd_dom_sf"/>
</dbReference>